<dbReference type="InterPro" id="IPR036388">
    <property type="entry name" value="WH-like_DNA-bd_sf"/>
</dbReference>
<organism evidence="2 5">
    <name type="scientific">Clostridium pasteurianum DSM 525 = ATCC 6013</name>
    <dbReference type="NCBI Taxonomy" id="1262449"/>
    <lineage>
        <taxon>Bacteria</taxon>
        <taxon>Bacillati</taxon>
        <taxon>Bacillota</taxon>
        <taxon>Clostridia</taxon>
        <taxon>Eubacteriales</taxon>
        <taxon>Clostridiaceae</taxon>
        <taxon>Clostridium</taxon>
    </lineage>
</organism>
<dbReference type="PANTHER" id="PTHR30514:SF21">
    <property type="entry name" value="RPIR-FAMILY TRANSCRIPTIONAL REGULATOR"/>
    <property type="match status" value="1"/>
</dbReference>
<dbReference type="Gene3D" id="1.10.10.10">
    <property type="entry name" value="Winged helix-like DNA-binding domain superfamily/Winged helix DNA-binding domain"/>
    <property type="match status" value="1"/>
</dbReference>
<dbReference type="GO" id="GO:1901135">
    <property type="term" value="P:carbohydrate derivative metabolic process"/>
    <property type="evidence" value="ECO:0007669"/>
    <property type="project" value="InterPro"/>
</dbReference>
<dbReference type="InterPro" id="IPR047640">
    <property type="entry name" value="RpiR-like"/>
</dbReference>
<dbReference type="Proteomes" id="UP000030905">
    <property type="component" value="Chromosome"/>
</dbReference>
<dbReference type="PROSITE" id="PS51071">
    <property type="entry name" value="HTH_RPIR"/>
    <property type="match status" value="1"/>
</dbReference>
<name>A0A0H3J1T2_CLOPA</name>
<evidence type="ECO:0000313" key="2">
    <source>
        <dbReference type="EMBL" id="AJA50650.1"/>
    </source>
</evidence>
<evidence type="ECO:0000313" key="5">
    <source>
        <dbReference type="Proteomes" id="UP000030905"/>
    </source>
</evidence>
<dbReference type="AlphaFoldDB" id="A0A0H3J1T2"/>
<dbReference type="PANTHER" id="PTHR30514">
    <property type="entry name" value="GLUCOKINASE"/>
    <property type="match status" value="1"/>
</dbReference>
<dbReference type="eggNOG" id="COG1737">
    <property type="taxonomic scope" value="Bacteria"/>
</dbReference>
<dbReference type="Proteomes" id="UP000028042">
    <property type="component" value="Unassembled WGS sequence"/>
</dbReference>
<evidence type="ECO:0000313" key="3">
    <source>
        <dbReference type="EMBL" id="KRU13338.1"/>
    </source>
</evidence>
<dbReference type="EMBL" id="JPGY02000001">
    <property type="protein sequence ID" value="KRU13338.1"/>
    <property type="molecule type" value="Genomic_DNA"/>
</dbReference>
<sequence length="241" mass="27781">MYNDINLTDLENNILNRINYYINENKRVNIETIAKDCFVSKGTIVKLAKKLGFSGYSEMFYVTLASRKNSLSVDFSNMNGIFKDNSSENYVNELCNLLWCYRDSKIYLDSLGICDSARDYYLQKLLIFGFNAFNSYHFEAFHVPNPGLYLFFSYSGNNSTIIDKVKVAINNGFHVIALTANENSLLKNLANYTVVVSGNRSERENYQPNLFTANLIILFELVLSEYSKKYLKMEENIDCKK</sequence>
<dbReference type="Pfam" id="PF01418">
    <property type="entry name" value="HTH_6"/>
    <property type="match status" value="1"/>
</dbReference>
<dbReference type="InterPro" id="IPR046348">
    <property type="entry name" value="SIS_dom_sf"/>
</dbReference>
<feature type="domain" description="HTH rpiR-type" evidence="1">
    <location>
        <begin position="1"/>
        <end position="70"/>
    </location>
</feature>
<accession>A0A0H3J1T2</accession>
<reference evidence="3" key="2">
    <citation type="submission" date="2015-10" db="EMBL/GenBank/DDBJ databases">
        <title>Improved Draft Genome Sequence of Clostridium pasteurianum Strain ATCC 6013 (DSM 525) Using a Hybrid Next-Generation Sequencing Approach.</title>
        <authorList>
            <person name="Pyne M.E."/>
            <person name="Utturkar S.M."/>
            <person name="Brown S.D."/>
            <person name="Moo-Young M."/>
            <person name="Chung D.A."/>
            <person name="Chou P.C."/>
        </authorList>
    </citation>
    <scope>NUCLEOTIDE SEQUENCE</scope>
    <source>
        <strain evidence="3">ATCC 6013</strain>
    </source>
</reference>
<dbReference type="GO" id="GO:0097367">
    <property type="term" value="F:carbohydrate derivative binding"/>
    <property type="evidence" value="ECO:0007669"/>
    <property type="project" value="InterPro"/>
</dbReference>
<dbReference type="Gene3D" id="3.40.50.10490">
    <property type="entry name" value="Glucose-6-phosphate isomerase like protein, domain 1"/>
    <property type="match status" value="1"/>
</dbReference>
<dbReference type="GeneID" id="93072789"/>
<protein>
    <submittedName>
        <fullName evidence="2">Transcriptional regulator, RpiR family</fullName>
    </submittedName>
</protein>
<keyword evidence="5" id="KW-1185">Reference proteome</keyword>
<dbReference type="SUPFAM" id="SSF46689">
    <property type="entry name" value="Homeodomain-like"/>
    <property type="match status" value="1"/>
</dbReference>
<gene>
    <name evidence="2" type="ORF">CLPA_c05620</name>
    <name evidence="3" type="ORF">CP6013_02586</name>
</gene>
<dbReference type="GO" id="GO:0003677">
    <property type="term" value="F:DNA binding"/>
    <property type="evidence" value="ECO:0007669"/>
    <property type="project" value="InterPro"/>
</dbReference>
<evidence type="ECO:0000313" key="4">
    <source>
        <dbReference type="Proteomes" id="UP000028042"/>
    </source>
</evidence>
<dbReference type="SUPFAM" id="SSF53697">
    <property type="entry name" value="SIS domain"/>
    <property type="match status" value="1"/>
</dbReference>
<dbReference type="GO" id="GO:0003700">
    <property type="term" value="F:DNA-binding transcription factor activity"/>
    <property type="evidence" value="ECO:0007669"/>
    <property type="project" value="InterPro"/>
</dbReference>
<dbReference type="PATRIC" id="fig|1262449.3.peg.459"/>
<reference evidence="2 5" key="1">
    <citation type="journal article" date="2015" name="Genome Announc.">
        <title>Complete Genome Sequence of the Nitrogen-Fixing and Solvent-Producing Clostridium pasteurianum DSM 525.</title>
        <authorList>
            <person name="Poehlein A."/>
            <person name="Grosse-Honebrink A."/>
            <person name="Zhang Y."/>
            <person name="Minton N.P."/>
            <person name="Daniel R."/>
        </authorList>
    </citation>
    <scope>NUCLEOTIDE SEQUENCE [LARGE SCALE GENOMIC DNA]</scope>
    <source>
        <strain evidence="2">DSM 525</strain>
        <strain evidence="5">DSM 525 / ATCC 6013</strain>
    </source>
</reference>
<dbReference type="InterPro" id="IPR000281">
    <property type="entry name" value="HTH_RpiR"/>
</dbReference>
<dbReference type="EMBL" id="CP009268">
    <property type="protein sequence ID" value="AJA50650.1"/>
    <property type="molecule type" value="Genomic_DNA"/>
</dbReference>
<dbReference type="RefSeq" id="WP_004455264.1">
    <property type="nucleotide sequence ID" value="NZ_ANZB01000001.1"/>
</dbReference>
<reference evidence="3 4" key="3">
    <citation type="journal article" name="Genome Announc.">
        <title>Improved Draft Genome Sequence of Clostridium pasteurianum Strain ATCC 6013 (DSM 525) Using a Hybrid Next-Generation Sequencing Approach.</title>
        <authorList>
            <person name="Pyne M.E."/>
            <person name="Utturkar S."/>
            <person name="Brown S.D."/>
            <person name="Moo-Young M."/>
            <person name="Chung D.A."/>
            <person name="Chou C.P."/>
        </authorList>
    </citation>
    <scope>NUCLEOTIDE SEQUENCE [LARGE SCALE GENOMIC DNA]</scope>
    <source>
        <strain evidence="3 4">ATCC 6013</strain>
    </source>
</reference>
<evidence type="ECO:0000259" key="1">
    <source>
        <dbReference type="PROSITE" id="PS51071"/>
    </source>
</evidence>
<proteinExistence type="predicted"/>
<dbReference type="InterPro" id="IPR009057">
    <property type="entry name" value="Homeodomain-like_sf"/>
</dbReference>
<dbReference type="KEGG" id="cpae:CPAST_c05620"/>
<dbReference type="KEGG" id="cpat:CLPA_c05620"/>